<feature type="transmembrane region" description="Helical" evidence="1">
    <location>
        <begin position="58"/>
        <end position="77"/>
    </location>
</feature>
<dbReference type="RefSeq" id="WP_106521062.1">
    <property type="nucleotide sequence ID" value="NZ_PYGD01000001.1"/>
</dbReference>
<sequence>MIKRTRLLYAILVIVIIGVGLLSRKIAVIPLATGDALWATMIYFILRCLMPQQPIKRTALFSVLLCFAVEASQAYHAPWIDAIRSTLPGRLVLGQGFLWSDLPAYVLGVAFGLLIDYKLVIKKNKK</sequence>
<evidence type="ECO:0000256" key="1">
    <source>
        <dbReference type="SAM" id="Phobius"/>
    </source>
</evidence>
<dbReference type="OrthoDB" id="5360192at2"/>
<feature type="transmembrane region" description="Helical" evidence="1">
    <location>
        <begin position="7"/>
        <end position="23"/>
    </location>
</feature>
<keyword evidence="3" id="KW-1185">Reference proteome</keyword>
<accession>A0A2P8DAW0</accession>
<gene>
    <name evidence="2" type="ORF">B0I18_101508</name>
</gene>
<dbReference type="InterPro" id="IPR021257">
    <property type="entry name" value="DUF2809"/>
</dbReference>
<proteinExistence type="predicted"/>
<keyword evidence="1" id="KW-1133">Transmembrane helix</keyword>
<dbReference type="AlphaFoldDB" id="A0A2P8DAW0"/>
<feature type="transmembrane region" description="Helical" evidence="1">
    <location>
        <begin position="29"/>
        <end position="46"/>
    </location>
</feature>
<dbReference type="Proteomes" id="UP000240572">
    <property type="component" value="Unassembled WGS sequence"/>
</dbReference>
<evidence type="ECO:0000313" key="3">
    <source>
        <dbReference type="Proteomes" id="UP000240572"/>
    </source>
</evidence>
<reference evidence="2 3" key="1">
    <citation type="submission" date="2018-03" db="EMBL/GenBank/DDBJ databases">
        <title>Genomic Encyclopedia of Type Strains, Phase III (KMG-III): the genomes of soil and plant-associated and newly described type strains.</title>
        <authorList>
            <person name="Whitman W."/>
        </authorList>
    </citation>
    <scope>NUCLEOTIDE SEQUENCE [LARGE SCALE GENOMIC DNA]</scope>
    <source>
        <strain evidence="2 3">CGMCC 1.12700</strain>
    </source>
</reference>
<feature type="transmembrane region" description="Helical" evidence="1">
    <location>
        <begin position="97"/>
        <end position="117"/>
    </location>
</feature>
<comment type="caution">
    <text evidence="2">The sequence shown here is derived from an EMBL/GenBank/DDBJ whole genome shotgun (WGS) entry which is preliminary data.</text>
</comment>
<keyword evidence="1" id="KW-0472">Membrane</keyword>
<dbReference type="EMBL" id="PYGD01000001">
    <property type="protein sequence ID" value="PSK94353.1"/>
    <property type="molecule type" value="Genomic_DNA"/>
</dbReference>
<dbReference type="Pfam" id="PF10990">
    <property type="entry name" value="DUF2809"/>
    <property type="match status" value="1"/>
</dbReference>
<name>A0A2P8DAW0_9BACT</name>
<keyword evidence="1" id="KW-0812">Transmembrane</keyword>
<evidence type="ECO:0000313" key="2">
    <source>
        <dbReference type="EMBL" id="PSK94353.1"/>
    </source>
</evidence>
<organism evidence="2 3">
    <name type="scientific">Taibaiella chishuiensis</name>
    <dbReference type="NCBI Taxonomy" id="1434707"/>
    <lineage>
        <taxon>Bacteria</taxon>
        <taxon>Pseudomonadati</taxon>
        <taxon>Bacteroidota</taxon>
        <taxon>Chitinophagia</taxon>
        <taxon>Chitinophagales</taxon>
        <taxon>Chitinophagaceae</taxon>
        <taxon>Taibaiella</taxon>
    </lineage>
</organism>
<protein>
    <submittedName>
        <fullName evidence="2">Uncharacterized protein DUF2809</fullName>
    </submittedName>
</protein>